<evidence type="ECO:0000313" key="2">
    <source>
        <dbReference type="EMBL" id="GBO40872.1"/>
    </source>
</evidence>
<evidence type="ECO:0000313" key="3">
    <source>
        <dbReference type="Proteomes" id="UP000499080"/>
    </source>
</evidence>
<evidence type="ECO:0000256" key="1">
    <source>
        <dbReference type="SAM" id="Phobius"/>
    </source>
</evidence>
<name>A0A4Y2WYC1_ARAVE</name>
<feature type="transmembrane region" description="Helical" evidence="1">
    <location>
        <begin position="31"/>
        <end position="53"/>
    </location>
</feature>
<dbReference type="Proteomes" id="UP000499080">
    <property type="component" value="Unassembled WGS sequence"/>
</dbReference>
<dbReference type="OrthoDB" id="6426824at2759"/>
<keyword evidence="3" id="KW-1185">Reference proteome</keyword>
<keyword evidence="1" id="KW-1133">Transmembrane helix</keyword>
<keyword evidence="1" id="KW-0812">Transmembrane</keyword>
<proteinExistence type="predicted"/>
<protein>
    <submittedName>
        <fullName evidence="2">Uncharacterized protein</fullName>
    </submittedName>
</protein>
<reference evidence="2 3" key="1">
    <citation type="journal article" date="2019" name="Sci. Rep.">
        <title>Orb-weaving spider Araneus ventricosus genome elucidates the spidroin gene catalogue.</title>
        <authorList>
            <person name="Kono N."/>
            <person name="Nakamura H."/>
            <person name="Ohtoshi R."/>
            <person name="Moran D.A.P."/>
            <person name="Shinohara A."/>
            <person name="Yoshida Y."/>
            <person name="Fujiwara M."/>
            <person name="Mori M."/>
            <person name="Tomita M."/>
            <person name="Arakawa K."/>
        </authorList>
    </citation>
    <scope>NUCLEOTIDE SEQUENCE [LARGE SCALE GENOMIC DNA]</scope>
</reference>
<accession>A0A4Y2WYC1</accession>
<gene>
    <name evidence="2" type="ORF">AVEN_61782_1</name>
</gene>
<dbReference type="EMBL" id="BGPR01066275">
    <property type="protein sequence ID" value="GBO40872.1"/>
    <property type="molecule type" value="Genomic_DNA"/>
</dbReference>
<sequence length="119" mass="13575">MCSGKEGKPDLYGKIICDLTEEELRPEKSKLYIFLAVSLSVLTLTAIGCHLVYTHYSYHLKVWFYSRGFSCLKKRDNKDLGKKYDAYLCFSVKDMDFVQGHILPGKKSKRSGSACDFSL</sequence>
<keyword evidence="1" id="KW-0472">Membrane</keyword>
<comment type="caution">
    <text evidence="2">The sequence shown here is derived from an EMBL/GenBank/DDBJ whole genome shotgun (WGS) entry which is preliminary data.</text>
</comment>
<dbReference type="AlphaFoldDB" id="A0A4Y2WYC1"/>
<organism evidence="2 3">
    <name type="scientific">Araneus ventricosus</name>
    <name type="common">Orbweaver spider</name>
    <name type="synonym">Epeira ventricosa</name>
    <dbReference type="NCBI Taxonomy" id="182803"/>
    <lineage>
        <taxon>Eukaryota</taxon>
        <taxon>Metazoa</taxon>
        <taxon>Ecdysozoa</taxon>
        <taxon>Arthropoda</taxon>
        <taxon>Chelicerata</taxon>
        <taxon>Arachnida</taxon>
        <taxon>Araneae</taxon>
        <taxon>Araneomorphae</taxon>
        <taxon>Entelegynae</taxon>
        <taxon>Araneoidea</taxon>
        <taxon>Araneidae</taxon>
        <taxon>Araneus</taxon>
    </lineage>
</organism>